<dbReference type="SUPFAM" id="SSF53335">
    <property type="entry name" value="S-adenosyl-L-methionine-dependent methyltransferases"/>
    <property type="match status" value="1"/>
</dbReference>
<evidence type="ECO:0000256" key="1">
    <source>
        <dbReference type="ARBA" id="ARBA00022603"/>
    </source>
</evidence>
<reference evidence="3 4" key="1">
    <citation type="submission" date="2023-04" db="EMBL/GenBank/DDBJ databases">
        <title>A novel bacteria isolated from coastal sediment.</title>
        <authorList>
            <person name="Liu X.-J."/>
            <person name="Du Z.-J."/>
        </authorList>
    </citation>
    <scope>NUCLEOTIDE SEQUENCE [LARGE SCALE GENOMIC DNA]</scope>
    <source>
        <strain evidence="3 4">SDUM461004</strain>
    </source>
</reference>
<keyword evidence="2 3" id="KW-0808">Transferase</keyword>
<sequence>MKETHTTVEAQLRTRCQTAPISYRDFIEIALYSTHGGYYQQAKERVGRSAKRDFYTAESLGRVFATLVTTAAADLLSPQQAAATNFVEIAAEPGTSLLSHLENHPFATEQVIRQGEAIQPSGQVVIFANEWLDALPFHRLIFRDGSWRERGVGLNCDGQLVEVLLDQWTPAVAAVAESLPAQIEDGYELDLPLDAEAALAELLAQDWQGLLLLFDYGRTWTSLLQDHPSGTARTYRQHSQGNNLLEAPGHCDITCDINWTPLQAQMQSAGLQSVVLESQESFLVKRAQRAAESIVSNSAGHFSHDRQTLMELIHPANMGQRFQVLWGLRRN</sequence>
<dbReference type="RefSeq" id="WP_308986058.1">
    <property type="nucleotide sequence ID" value="NZ_JARXIC010000027.1"/>
</dbReference>
<dbReference type="Proteomes" id="UP001243717">
    <property type="component" value="Unassembled WGS sequence"/>
</dbReference>
<dbReference type="EMBL" id="JARXIC010000027">
    <property type="protein sequence ID" value="MDQ8195608.1"/>
    <property type="molecule type" value="Genomic_DNA"/>
</dbReference>
<keyword evidence="4" id="KW-1185">Reference proteome</keyword>
<dbReference type="InterPro" id="IPR029063">
    <property type="entry name" value="SAM-dependent_MTases_sf"/>
</dbReference>
<dbReference type="InterPro" id="IPR003788">
    <property type="entry name" value="NDUFAF7"/>
</dbReference>
<organism evidence="3 4">
    <name type="scientific">Thalassobacterium sedimentorum</name>
    <dbReference type="NCBI Taxonomy" id="3041258"/>
    <lineage>
        <taxon>Bacteria</taxon>
        <taxon>Pseudomonadati</taxon>
        <taxon>Verrucomicrobiota</taxon>
        <taxon>Opitutia</taxon>
        <taxon>Puniceicoccales</taxon>
        <taxon>Coraliomargaritaceae</taxon>
        <taxon>Thalassobacterium</taxon>
    </lineage>
</organism>
<gene>
    <name evidence="3" type="ORF">QEH59_14335</name>
</gene>
<comment type="caution">
    <text evidence="3">The sequence shown here is derived from an EMBL/GenBank/DDBJ whole genome shotgun (WGS) entry which is preliminary data.</text>
</comment>
<evidence type="ECO:0000313" key="3">
    <source>
        <dbReference type="EMBL" id="MDQ8195608.1"/>
    </source>
</evidence>
<protein>
    <submittedName>
        <fullName evidence="3">SAM-dependent methyltransferase</fullName>
        <ecNumber evidence="3">2.1.1.-</ecNumber>
    </submittedName>
</protein>
<dbReference type="GO" id="GO:0032259">
    <property type="term" value="P:methylation"/>
    <property type="evidence" value="ECO:0007669"/>
    <property type="project" value="UniProtKB-KW"/>
</dbReference>
<accession>A0ABU1APU0</accession>
<proteinExistence type="predicted"/>
<name>A0ABU1APU0_9BACT</name>
<dbReference type="InterPro" id="IPR038375">
    <property type="entry name" value="NDUFAF7_sf"/>
</dbReference>
<dbReference type="PANTHER" id="PTHR12049:SF7">
    <property type="entry name" value="PROTEIN ARGININE METHYLTRANSFERASE NDUFAF7, MITOCHONDRIAL"/>
    <property type="match status" value="1"/>
</dbReference>
<dbReference type="EC" id="2.1.1.-" evidence="3"/>
<dbReference type="GO" id="GO:0008168">
    <property type="term" value="F:methyltransferase activity"/>
    <property type="evidence" value="ECO:0007669"/>
    <property type="project" value="UniProtKB-KW"/>
</dbReference>
<dbReference type="Gene3D" id="3.40.50.12710">
    <property type="match status" value="2"/>
</dbReference>
<dbReference type="PANTHER" id="PTHR12049">
    <property type="entry name" value="PROTEIN ARGININE METHYLTRANSFERASE NDUFAF7, MITOCHONDRIAL"/>
    <property type="match status" value="1"/>
</dbReference>
<evidence type="ECO:0000256" key="2">
    <source>
        <dbReference type="ARBA" id="ARBA00022679"/>
    </source>
</evidence>
<evidence type="ECO:0000313" key="4">
    <source>
        <dbReference type="Proteomes" id="UP001243717"/>
    </source>
</evidence>
<dbReference type="Pfam" id="PF02636">
    <property type="entry name" value="Methyltransf_28"/>
    <property type="match status" value="1"/>
</dbReference>
<keyword evidence="1 3" id="KW-0489">Methyltransferase</keyword>